<evidence type="ECO:0000256" key="10">
    <source>
        <dbReference type="SAM" id="SignalP"/>
    </source>
</evidence>
<dbReference type="Proteomes" id="UP000694421">
    <property type="component" value="Unplaced"/>
</dbReference>
<evidence type="ECO:0000313" key="12">
    <source>
        <dbReference type="Ensembl" id="ENSSMRP00000025860.1"/>
    </source>
</evidence>
<comment type="similarity">
    <text evidence="2">Belongs to the type I cytokine receptor family. Type 2 subfamily.</text>
</comment>
<keyword evidence="13" id="KW-1185">Reference proteome</keyword>
<evidence type="ECO:0000256" key="8">
    <source>
        <dbReference type="ARBA" id="ARBA00023170"/>
    </source>
</evidence>
<dbReference type="CDD" id="cd00063">
    <property type="entry name" value="FN3"/>
    <property type="match status" value="2"/>
</dbReference>
<feature type="signal peptide" evidence="10">
    <location>
        <begin position="1"/>
        <end position="23"/>
    </location>
</feature>
<evidence type="ECO:0000256" key="9">
    <source>
        <dbReference type="ARBA" id="ARBA00023180"/>
    </source>
</evidence>
<dbReference type="SUPFAM" id="SSF49265">
    <property type="entry name" value="Fibronectin type III"/>
    <property type="match status" value="2"/>
</dbReference>
<dbReference type="InterPro" id="IPR003961">
    <property type="entry name" value="FN3_dom"/>
</dbReference>
<organism evidence="12 13">
    <name type="scientific">Salvator merianae</name>
    <name type="common">Argentine black and white tegu</name>
    <name type="synonym">Tupinambis merianae</name>
    <dbReference type="NCBI Taxonomy" id="96440"/>
    <lineage>
        <taxon>Eukaryota</taxon>
        <taxon>Metazoa</taxon>
        <taxon>Chordata</taxon>
        <taxon>Craniata</taxon>
        <taxon>Vertebrata</taxon>
        <taxon>Euteleostomi</taxon>
        <taxon>Lepidosauria</taxon>
        <taxon>Squamata</taxon>
        <taxon>Bifurcata</taxon>
        <taxon>Unidentata</taxon>
        <taxon>Episquamata</taxon>
        <taxon>Laterata</taxon>
        <taxon>Teiioidea</taxon>
        <taxon>Teiidae</taxon>
        <taxon>Salvator</taxon>
    </lineage>
</organism>
<reference evidence="12" key="2">
    <citation type="submission" date="2025-09" db="UniProtKB">
        <authorList>
            <consortium name="Ensembl"/>
        </authorList>
    </citation>
    <scope>IDENTIFICATION</scope>
</reference>
<dbReference type="InterPro" id="IPR013783">
    <property type="entry name" value="Ig-like_fold"/>
</dbReference>
<feature type="chain" id="PRO_5034140874" description="Fibronectin type-III domain-containing protein" evidence="10">
    <location>
        <begin position="24"/>
        <end position="445"/>
    </location>
</feature>
<sequence length="445" mass="50131">MFCTTRKVIILCSLPVKLISIASFYCDRGRDFATTVDYLFSQNGLHNTEMLMLLCCRGGMNASAEKMSRGSTVTLSCRLKNSRFCNNISIFQNGSKILNSYSLSASTHVRLNVFGAQKFICKCLKQNLWIHICGFYVFVGSPPDKPKNVICIQHGLNGNTSCSWEKGNYTYLDTNYTLQSCSIHDLNPYTEYKFQVSCRFLPNSSVWSDWSNLVHTEAGNTLSDYEAYTRHEGRDLLWINILYLPPPCHLSAASVGNGSMLVSWKAPLTPPINVNGYIVEWAELGHNSSEIHPAWLRIPGFNFTAVVSKCTKNLKHNVCYCFSVFALYQSKRLGNHLESWFLFFAAPLTGPQIKASENKGSIFVFWTEIPDDQQMGCIVGFRLYENSSIYFFLPCDLILDIPRRAPQPFVINNVELGTTYALWMTASTKAGESPKGNEEAVYMKG</sequence>
<evidence type="ECO:0000256" key="6">
    <source>
        <dbReference type="ARBA" id="ARBA00022989"/>
    </source>
</evidence>
<evidence type="ECO:0000256" key="3">
    <source>
        <dbReference type="ARBA" id="ARBA00022692"/>
    </source>
</evidence>
<dbReference type="GeneTree" id="ENSGT00940000159829"/>
<dbReference type="AlphaFoldDB" id="A0A8D0E3R7"/>
<dbReference type="SMART" id="SM00060">
    <property type="entry name" value="FN3"/>
    <property type="match status" value="3"/>
</dbReference>
<keyword evidence="9" id="KW-0325">Glycoprotein</keyword>
<evidence type="ECO:0000256" key="4">
    <source>
        <dbReference type="ARBA" id="ARBA00022729"/>
    </source>
</evidence>
<evidence type="ECO:0000256" key="5">
    <source>
        <dbReference type="ARBA" id="ARBA00022737"/>
    </source>
</evidence>
<keyword evidence="6" id="KW-1133">Transmembrane helix</keyword>
<keyword evidence="8" id="KW-0675">Receptor</keyword>
<dbReference type="PANTHER" id="PTHR48423:SF1">
    <property type="entry name" value="INTERLEUKIN-27 RECEPTOR SUBUNIT ALPHA"/>
    <property type="match status" value="1"/>
</dbReference>
<accession>A0A8D0E3R7</accession>
<dbReference type="PROSITE" id="PS50853">
    <property type="entry name" value="FN3"/>
    <property type="match status" value="1"/>
</dbReference>
<dbReference type="PANTHER" id="PTHR48423">
    <property type="entry name" value="INTERLEUKIN-27 RECEPTOR SUBUNIT ALPHA"/>
    <property type="match status" value="1"/>
</dbReference>
<dbReference type="GO" id="GO:0005886">
    <property type="term" value="C:plasma membrane"/>
    <property type="evidence" value="ECO:0007669"/>
    <property type="project" value="UniProtKB-ARBA"/>
</dbReference>
<evidence type="ECO:0000259" key="11">
    <source>
        <dbReference type="PROSITE" id="PS50853"/>
    </source>
</evidence>
<evidence type="ECO:0000256" key="7">
    <source>
        <dbReference type="ARBA" id="ARBA00023136"/>
    </source>
</evidence>
<dbReference type="InterPro" id="IPR036116">
    <property type="entry name" value="FN3_sf"/>
</dbReference>
<dbReference type="InterPro" id="IPR052672">
    <property type="entry name" value="Type1_Cytokine_Rcpt_Type2"/>
</dbReference>
<evidence type="ECO:0000256" key="2">
    <source>
        <dbReference type="ARBA" id="ARBA00008921"/>
    </source>
</evidence>
<name>A0A8D0E3R7_SALMN</name>
<keyword evidence="3" id="KW-0812">Transmembrane</keyword>
<proteinExistence type="inferred from homology"/>
<feature type="domain" description="Fibronectin type-III" evidence="11">
    <location>
        <begin position="246"/>
        <end position="348"/>
    </location>
</feature>
<dbReference type="Gene3D" id="2.60.40.10">
    <property type="entry name" value="Immunoglobulins"/>
    <property type="match status" value="3"/>
</dbReference>
<reference evidence="12" key="1">
    <citation type="submission" date="2025-08" db="UniProtKB">
        <authorList>
            <consortium name="Ensembl"/>
        </authorList>
    </citation>
    <scope>IDENTIFICATION</scope>
</reference>
<keyword evidence="7" id="KW-0472">Membrane</keyword>
<dbReference type="Ensembl" id="ENSSMRT00000030247.1">
    <property type="protein sequence ID" value="ENSSMRP00000025860.1"/>
    <property type="gene ID" value="ENSSMRG00000019969.1"/>
</dbReference>
<evidence type="ECO:0000256" key="1">
    <source>
        <dbReference type="ARBA" id="ARBA00004479"/>
    </source>
</evidence>
<keyword evidence="4 10" id="KW-0732">Signal</keyword>
<comment type="subcellular location">
    <subcellularLocation>
        <location evidence="1">Membrane</location>
        <topology evidence="1">Single-pass type I membrane protein</topology>
    </subcellularLocation>
</comment>
<keyword evidence="5" id="KW-0677">Repeat</keyword>
<evidence type="ECO:0000313" key="13">
    <source>
        <dbReference type="Proteomes" id="UP000694421"/>
    </source>
</evidence>
<protein>
    <recommendedName>
        <fullName evidence="11">Fibronectin type-III domain-containing protein</fullName>
    </recommendedName>
</protein>